<feature type="region of interest" description="Disordered" evidence="1">
    <location>
        <begin position="132"/>
        <end position="292"/>
    </location>
</feature>
<dbReference type="KEGG" id="mbe:MBM_02739"/>
<feature type="region of interest" description="Disordered" evidence="1">
    <location>
        <begin position="313"/>
        <end position="348"/>
    </location>
</feature>
<organism evidence="3 4">
    <name type="scientific">Marssonina brunnea f. sp. multigermtubi (strain MB_m1)</name>
    <name type="common">Marssonina leaf spot fungus</name>
    <dbReference type="NCBI Taxonomy" id="1072389"/>
    <lineage>
        <taxon>Eukaryota</taxon>
        <taxon>Fungi</taxon>
        <taxon>Dikarya</taxon>
        <taxon>Ascomycota</taxon>
        <taxon>Pezizomycotina</taxon>
        <taxon>Leotiomycetes</taxon>
        <taxon>Helotiales</taxon>
        <taxon>Drepanopezizaceae</taxon>
        <taxon>Drepanopeziza</taxon>
    </lineage>
</organism>
<feature type="compositionally biased region" description="Basic and acidic residues" evidence="1">
    <location>
        <begin position="277"/>
        <end position="292"/>
    </location>
</feature>
<accession>K1X399</accession>
<feature type="compositionally biased region" description="Polar residues" evidence="1">
    <location>
        <begin position="53"/>
        <end position="67"/>
    </location>
</feature>
<dbReference type="CDD" id="cd14705">
    <property type="entry name" value="bZIP_Zip1"/>
    <property type="match status" value="1"/>
</dbReference>
<dbReference type="EMBL" id="JH921431">
    <property type="protein sequence ID" value="EKD19502.1"/>
    <property type="molecule type" value="Genomic_DNA"/>
</dbReference>
<dbReference type="InterPro" id="IPR046347">
    <property type="entry name" value="bZIP_sf"/>
</dbReference>
<feature type="compositionally biased region" description="Low complexity" evidence="1">
    <location>
        <begin position="180"/>
        <end position="193"/>
    </location>
</feature>
<dbReference type="OrthoDB" id="1939598at2759"/>
<keyword evidence="4" id="KW-1185">Reference proteome</keyword>
<dbReference type="Pfam" id="PF07716">
    <property type="entry name" value="bZIP_2"/>
    <property type="match status" value="1"/>
</dbReference>
<dbReference type="PROSITE" id="PS00036">
    <property type="entry name" value="BZIP_BASIC"/>
    <property type="match status" value="1"/>
</dbReference>
<evidence type="ECO:0000313" key="3">
    <source>
        <dbReference type="EMBL" id="EKD19502.1"/>
    </source>
</evidence>
<feature type="domain" description="BZIP" evidence="2">
    <location>
        <begin position="253"/>
        <end position="313"/>
    </location>
</feature>
<dbReference type="HOGENOM" id="CLU_797115_0_0_1"/>
<reference evidence="3 4" key="1">
    <citation type="journal article" date="2012" name="BMC Genomics">
        <title>Sequencing the genome of Marssonina brunnea reveals fungus-poplar co-evolution.</title>
        <authorList>
            <person name="Zhu S."/>
            <person name="Cao Y.-Z."/>
            <person name="Jiang C."/>
            <person name="Tan B.-Y."/>
            <person name="Wang Z."/>
            <person name="Feng S."/>
            <person name="Zhang L."/>
            <person name="Su X.-H."/>
            <person name="Brejova B."/>
            <person name="Vinar T."/>
            <person name="Xu M."/>
            <person name="Wang M.-X."/>
            <person name="Zhang S.-G."/>
            <person name="Huang M.-R."/>
            <person name="Wu R."/>
            <person name="Zhou Y."/>
        </authorList>
    </citation>
    <scope>NUCLEOTIDE SEQUENCE [LARGE SCALE GENOMIC DNA]</scope>
    <source>
        <strain evidence="3 4">MB_m1</strain>
    </source>
</reference>
<name>K1X399_MARBU</name>
<proteinExistence type="predicted"/>
<dbReference type="AlphaFoldDB" id="K1X399"/>
<dbReference type="SUPFAM" id="SSF57959">
    <property type="entry name" value="Leucine zipper domain"/>
    <property type="match status" value="1"/>
</dbReference>
<dbReference type="PROSITE" id="PS50217">
    <property type="entry name" value="BZIP"/>
    <property type="match status" value="1"/>
</dbReference>
<dbReference type="GO" id="GO:0003700">
    <property type="term" value="F:DNA-binding transcription factor activity"/>
    <property type="evidence" value="ECO:0007669"/>
    <property type="project" value="InterPro"/>
</dbReference>
<feature type="region of interest" description="Disordered" evidence="1">
    <location>
        <begin position="1"/>
        <end position="69"/>
    </location>
</feature>
<sequence length="348" mass="38641">MDRHHRHHRPEMPLPLPLPLPPPQHQPPGPTSAPADVAASLGVGRGGRDGQRTRPSGPSEPSENAALSRQIWEVEERMELELRDWILGSSGNAGSAIGSASGDGGLSLSRKPGMGIRTELDRALLRAARSQLLSPQHATTTATMDPLDHQHGEYYPPLPNTEYPPDPYYAPFASPSTSIQQQQQQQQQQQLQQHNRTPGFVPIYTQHHGTPLSPITPLTPLAQQYPPYPHPASSSSSPQPLNQYPTSDGGDAEAEAELKRMRNTAASARFRAKKKQREQTLEMQAREKKEALEKLESRIRELEQENRFLKGLIMGPKAEELEELKRQRDEAIESDRKSLEHKDGVGTD</sequence>
<dbReference type="InterPro" id="IPR004827">
    <property type="entry name" value="bZIP"/>
</dbReference>
<evidence type="ECO:0000313" key="4">
    <source>
        <dbReference type="Proteomes" id="UP000006753"/>
    </source>
</evidence>
<feature type="compositionally biased region" description="Pro residues" evidence="1">
    <location>
        <begin position="156"/>
        <end position="168"/>
    </location>
</feature>
<feature type="compositionally biased region" description="Basic and acidic residues" evidence="1">
    <location>
        <begin position="317"/>
        <end position="348"/>
    </location>
</feature>
<feature type="compositionally biased region" description="Low complexity" evidence="1">
    <location>
        <begin position="210"/>
        <end position="245"/>
    </location>
</feature>
<protein>
    <submittedName>
        <fullName evidence="3">Regulatory protein cys-3</fullName>
    </submittedName>
</protein>
<gene>
    <name evidence="3" type="ORF">MBM_02739</name>
</gene>
<dbReference type="Gene3D" id="1.20.5.170">
    <property type="match status" value="1"/>
</dbReference>
<dbReference type="Proteomes" id="UP000006753">
    <property type="component" value="Unassembled WGS sequence"/>
</dbReference>
<dbReference type="STRING" id="1072389.K1X399"/>
<feature type="compositionally biased region" description="Pro residues" evidence="1">
    <location>
        <begin position="12"/>
        <end position="31"/>
    </location>
</feature>
<evidence type="ECO:0000256" key="1">
    <source>
        <dbReference type="SAM" id="MobiDB-lite"/>
    </source>
</evidence>
<dbReference type="InParanoid" id="K1X399"/>
<feature type="compositionally biased region" description="Polar residues" evidence="1">
    <location>
        <begin position="134"/>
        <end position="143"/>
    </location>
</feature>
<evidence type="ECO:0000259" key="2">
    <source>
        <dbReference type="PROSITE" id="PS50217"/>
    </source>
</evidence>